<protein>
    <submittedName>
        <fullName evidence="1">Uncharacterized protein</fullName>
    </submittedName>
</protein>
<evidence type="ECO:0000313" key="1">
    <source>
        <dbReference type="EMBL" id="MBM7645838.1"/>
    </source>
</evidence>
<accession>A0ABS2Q0K7</accession>
<reference evidence="1 2" key="1">
    <citation type="submission" date="2021-01" db="EMBL/GenBank/DDBJ databases">
        <title>Genomic Encyclopedia of Type Strains, Phase IV (KMG-IV): sequencing the most valuable type-strain genomes for metagenomic binning, comparative biology and taxonomic classification.</title>
        <authorList>
            <person name="Goeker M."/>
        </authorList>
    </citation>
    <scope>NUCLEOTIDE SEQUENCE [LARGE SCALE GENOMIC DNA]</scope>
    <source>
        <strain evidence="1 2">DSM 28236</strain>
    </source>
</reference>
<evidence type="ECO:0000313" key="2">
    <source>
        <dbReference type="Proteomes" id="UP000808914"/>
    </source>
</evidence>
<name>A0ABS2Q0K7_9BACL</name>
<dbReference type="EMBL" id="JAFBER010000012">
    <property type="protein sequence ID" value="MBM7645838.1"/>
    <property type="molecule type" value="Genomic_DNA"/>
</dbReference>
<organism evidence="1 2">
    <name type="scientific">Scopulibacillus daqui</name>
    <dbReference type="NCBI Taxonomy" id="1469162"/>
    <lineage>
        <taxon>Bacteria</taxon>
        <taxon>Bacillati</taxon>
        <taxon>Bacillota</taxon>
        <taxon>Bacilli</taxon>
        <taxon>Bacillales</taxon>
        <taxon>Sporolactobacillaceae</taxon>
        <taxon>Scopulibacillus</taxon>
    </lineage>
</organism>
<comment type="caution">
    <text evidence="1">The sequence shown here is derived from an EMBL/GenBank/DDBJ whole genome shotgun (WGS) entry which is preliminary data.</text>
</comment>
<proteinExistence type="predicted"/>
<keyword evidence="2" id="KW-1185">Reference proteome</keyword>
<gene>
    <name evidence="1" type="ORF">JOD45_002057</name>
</gene>
<sequence length="30" mass="3529">MTMTYYFFDKETGKPKVNGKINLMSIKDVE</sequence>
<dbReference type="Proteomes" id="UP000808914">
    <property type="component" value="Unassembled WGS sequence"/>
</dbReference>